<keyword evidence="7" id="KW-1185">Reference proteome</keyword>
<feature type="compositionally biased region" description="Acidic residues" evidence="4">
    <location>
        <begin position="59"/>
        <end position="68"/>
    </location>
</feature>
<sequence length="68" mass="7408">MSRRIRSGELKVGERVPSLVALTAEFGIASATGMKVMRQLREDGLIRTEPGVGSKVADPEDWEPEEAP</sequence>
<protein>
    <submittedName>
        <fullName evidence="6">Regulatory protein, gntR family</fullName>
    </submittedName>
</protein>
<evidence type="ECO:0000256" key="2">
    <source>
        <dbReference type="ARBA" id="ARBA00023125"/>
    </source>
</evidence>
<name>A0A1N7AIT3_9ACTN</name>
<reference evidence="7" key="1">
    <citation type="submission" date="2017-01" db="EMBL/GenBank/DDBJ databases">
        <authorList>
            <person name="Varghese N."/>
            <person name="Submissions S."/>
        </authorList>
    </citation>
    <scope>NUCLEOTIDE SEQUENCE [LARGE SCALE GENOMIC DNA]</scope>
    <source>
        <strain evidence="7">ATCC 12950</strain>
    </source>
</reference>
<accession>A0A1N7AIT3</accession>
<dbReference type="OrthoDB" id="4338617at2"/>
<dbReference type="Gene3D" id="1.10.10.10">
    <property type="entry name" value="Winged helix-like DNA-binding domain superfamily/Winged helix DNA-binding domain"/>
    <property type="match status" value="1"/>
</dbReference>
<dbReference type="InterPro" id="IPR036388">
    <property type="entry name" value="WH-like_DNA-bd_sf"/>
</dbReference>
<evidence type="ECO:0000256" key="3">
    <source>
        <dbReference type="ARBA" id="ARBA00023163"/>
    </source>
</evidence>
<dbReference type="EMBL" id="FTNI01000008">
    <property type="protein sequence ID" value="SIR38914.1"/>
    <property type="molecule type" value="Genomic_DNA"/>
</dbReference>
<dbReference type="InterPro" id="IPR000524">
    <property type="entry name" value="Tscrpt_reg_HTH_GntR"/>
</dbReference>
<dbReference type="GO" id="GO:0003700">
    <property type="term" value="F:DNA-binding transcription factor activity"/>
    <property type="evidence" value="ECO:0007669"/>
    <property type="project" value="InterPro"/>
</dbReference>
<keyword evidence="1" id="KW-0805">Transcription regulation</keyword>
<feature type="region of interest" description="Disordered" evidence="4">
    <location>
        <begin position="47"/>
        <end position="68"/>
    </location>
</feature>
<dbReference type="Pfam" id="PF00392">
    <property type="entry name" value="GntR"/>
    <property type="match status" value="1"/>
</dbReference>
<dbReference type="InterPro" id="IPR036390">
    <property type="entry name" value="WH_DNA-bd_sf"/>
</dbReference>
<proteinExistence type="predicted"/>
<evidence type="ECO:0000313" key="6">
    <source>
        <dbReference type="EMBL" id="SIR38914.1"/>
    </source>
</evidence>
<keyword evidence="3" id="KW-0804">Transcription</keyword>
<dbReference type="SUPFAM" id="SSF46785">
    <property type="entry name" value="Winged helix' DNA-binding domain"/>
    <property type="match status" value="1"/>
</dbReference>
<evidence type="ECO:0000259" key="5">
    <source>
        <dbReference type="PROSITE" id="PS50949"/>
    </source>
</evidence>
<feature type="domain" description="HTH gntR-type" evidence="5">
    <location>
        <begin position="1"/>
        <end position="59"/>
    </location>
</feature>
<organism evidence="6 7">
    <name type="scientific">Microbispora rosea</name>
    <dbReference type="NCBI Taxonomy" id="58117"/>
    <lineage>
        <taxon>Bacteria</taxon>
        <taxon>Bacillati</taxon>
        <taxon>Actinomycetota</taxon>
        <taxon>Actinomycetes</taxon>
        <taxon>Streptosporangiales</taxon>
        <taxon>Streptosporangiaceae</taxon>
        <taxon>Microbispora</taxon>
    </lineage>
</organism>
<keyword evidence="2" id="KW-0238">DNA-binding</keyword>
<evidence type="ECO:0000256" key="1">
    <source>
        <dbReference type="ARBA" id="ARBA00023015"/>
    </source>
</evidence>
<gene>
    <name evidence="6" type="ORF">SAMN05421833_108214</name>
</gene>
<dbReference type="AlphaFoldDB" id="A0A1N7AIT3"/>
<evidence type="ECO:0000256" key="4">
    <source>
        <dbReference type="SAM" id="MobiDB-lite"/>
    </source>
</evidence>
<dbReference type="Proteomes" id="UP000186096">
    <property type="component" value="Unassembled WGS sequence"/>
</dbReference>
<evidence type="ECO:0000313" key="7">
    <source>
        <dbReference type="Proteomes" id="UP000186096"/>
    </source>
</evidence>
<dbReference type="GO" id="GO:0003677">
    <property type="term" value="F:DNA binding"/>
    <property type="evidence" value="ECO:0007669"/>
    <property type="project" value="UniProtKB-KW"/>
</dbReference>
<dbReference type="PROSITE" id="PS50949">
    <property type="entry name" value="HTH_GNTR"/>
    <property type="match status" value="1"/>
</dbReference>